<proteinExistence type="predicted"/>
<accession>A0A8H6TCV4</accession>
<reference evidence="2" key="1">
    <citation type="submission" date="2020-05" db="EMBL/GenBank/DDBJ databases">
        <title>Mycena genomes resolve the evolution of fungal bioluminescence.</title>
        <authorList>
            <person name="Tsai I.J."/>
        </authorList>
    </citation>
    <scope>NUCLEOTIDE SEQUENCE</scope>
    <source>
        <strain evidence="2">171206Taipei</strain>
    </source>
</reference>
<dbReference type="InterPro" id="IPR059179">
    <property type="entry name" value="MLKL-like_MCAfunc"/>
</dbReference>
<dbReference type="AlphaFoldDB" id="A0A8H6TCV4"/>
<name>A0A8H6TCV4_9AGAR</name>
<evidence type="ECO:0000313" key="3">
    <source>
        <dbReference type="Proteomes" id="UP000636479"/>
    </source>
</evidence>
<keyword evidence="3" id="KW-1185">Reference proteome</keyword>
<dbReference type="RefSeq" id="XP_037225134.1">
    <property type="nucleotide sequence ID" value="XM_037357224.1"/>
</dbReference>
<feature type="compositionally biased region" description="Polar residues" evidence="1">
    <location>
        <begin position="31"/>
        <end position="46"/>
    </location>
</feature>
<gene>
    <name evidence="2" type="ORF">MIND_00025400</name>
</gene>
<dbReference type="Proteomes" id="UP000636479">
    <property type="component" value="Unassembled WGS sequence"/>
</dbReference>
<dbReference type="OrthoDB" id="3069255at2759"/>
<dbReference type="EMBL" id="JACAZF010000001">
    <property type="protein sequence ID" value="KAF7315111.1"/>
    <property type="molecule type" value="Genomic_DNA"/>
</dbReference>
<organism evidence="2 3">
    <name type="scientific">Mycena indigotica</name>
    <dbReference type="NCBI Taxonomy" id="2126181"/>
    <lineage>
        <taxon>Eukaryota</taxon>
        <taxon>Fungi</taxon>
        <taxon>Dikarya</taxon>
        <taxon>Basidiomycota</taxon>
        <taxon>Agaricomycotina</taxon>
        <taxon>Agaricomycetes</taxon>
        <taxon>Agaricomycetidae</taxon>
        <taxon>Agaricales</taxon>
        <taxon>Marasmiineae</taxon>
        <taxon>Mycenaceae</taxon>
        <taxon>Mycena</taxon>
    </lineage>
</organism>
<sequence length="296" mass="31010">MSLLCLPPIFPNIRRLKSRLPRHAGSHDSEPSSASTPTDDAQSSPTELEDDESKSNKGATAKTAMNALKISLKTLGSISSNVPFGGILDGAIVSLLDILDRIDQSSLNAQALIQLTSRIEMLEPVVQSSNSQNGKTIIEALEREIRYIETDLKTASAQGKLAQFFNSEDNASAISKHNTALTQLIADSTFATVNEALTLIHALEARKHEEVVRGEYDIEVITGGLGGTGGAGQIGGEGGIGEGPDVELPTNMRVNTISGGTGGTGGEGVEVGGVGGIGKAPVIRFSRGRQYSDSDR</sequence>
<evidence type="ECO:0000313" key="2">
    <source>
        <dbReference type="EMBL" id="KAF7315111.1"/>
    </source>
</evidence>
<protein>
    <submittedName>
        <fullName evidence="2">Uncharacterized protein</fullName>
    </submittedName>
</protein>
<comment type="caution">
    <text evidence="2">The sequence shown here is derived from an EMBL/GenBank/DDBJ whole genome shotgun (WGS) entry which is preliminary data.</text>
</comment>
<dbReference type="GeneID" id="59339740"/>
<dbReference type="CDD" id="cd21037">
    <property type="entry name" value="MLKL_NTD"/>
    <property type="match status" value="1"/>
</dbReference>
<feature type="region of interest" description="Disordered" evidence="1">
    <location>
        <begin position="21"/>
        <end position="59"/>
    </location>
</feature>
<evidence type="ECO:0000256" key="1">
    <source>
        <dbReference type="SAM" id="MobiDB-lite"/>
    </source>
</evidence>